<dbReference type="SUPFAM" id="SSF51445">
    <property type="entry name" value="(Trans)glycosidases"/>
    <property type="match status" value="1"/>
</dbReference>
<feature type="chain" id="PRO_5040728171" description="Glycoside hydrolase family 5 domain-containing protein" evidence="2">
    <location>
        <begin position="23"/>
        <end position="163"/>
    </location>
</feature>
<protein>
    <recommendedName>
        <fullName evidence="5">Glycoside hydrolase family 5 domain-containing protein</fullName>
    </recommendedName>
</protein>
<gene>
    <name evidence="3" type="ORF">NPX13_g9387</name>
</gene>
<evidence type="ECO:0000256" key="2">
    <source>
        <dbReference type="SAM" id="SignalP"/>
    </source>
</evidence>
<keyword evidence="4" id="KW-1185">Reference proteome</keyword>
<evidence type="ECO:0008006" key="5">
    <source>
        <dbReference type="Google" id="ProtNLM"/>
    </source>
</evidence>
<proteinExistence type="predicted"/>
<comment type="caution">
    <text evidence="3">The sequence shown here is derived from an EMBL/GenBank/DDBJ whole genome shotgun (WGS) entry which is preliminary data.</text>
</comment>
<keyword evidence="2" id="KW-0732">Signal</keyword>
<dbReference type="Proteomes" id="UP001148614">
    <property type="component" value="Unassembled WGS sequence"/>
</dbReference>
<evidence type="ECO:0000313" key="3">
    <source>
        <dbReference type="EMBL" id="KAJ3560188.1"/>
    </source>
</evidence>
<dbReference type="AlphaFoldDB" id="A0A9W8N6N7"/>
<sequence length="163" mass="17752">MVNMRLSTLLCTVLQGLTLTSATPPPNPRAEQSTATATSSKQWPYAPFSTKGRDIVNSRGDVVTWAGINWPMSGETMIPEGLEWKSAADILDDVASVGFNFIRMGYAIQMVDEIYDRDGHDVPMIDALTAALGSANGTRVAKAIVEKNPSWTVKTTRFEIWSG</sequence>
<dbReference type="PANTHER" id="PTHR31263:SF0">
    <property type="entry name" value="CELLULASE FAMILY PROTEIN (AFU_ORTHOLOGUE AFUA_5G14560)"/>
    <property type="match status" value="1"/>
</dbReference>
<dbReference type="VEuPathDB" id="FungiDB:F4678DRAFT_201359"/>
<dbReference type="InterPro" id="IPR017853">
    <property type="entry name" value="GH"/>
</dbReference>
<name>A0A9W8N6N7_9PEZI</name>
<evidence type="ECO:0000313" key="4">
    <source>
        <dbReference type="Proteomes" id="UP001148614"/>
    </source>
</evidence>
<organism evidence="3 4">
    <name type="scientific">Xylaria arbuscula</name>
    <dbReference type="NCBI Taxonomy" id="114810"/>
    <lineage>
        <taxon>Eukaryota</taxon>
        <taxon>Fungi</taxon>
        <taxon>Dikarya</taxon>
        <taxon>Ascomycota</taxon>
        <taxon>Pezizomycotina</taxon>
        <taxon>Sordariomycetes</taxon>
        <taxon>Xylariomycetidae</taxon>
        <taxon>Xylariales</taxon>
        <taxon>Xylariaceae</taxon>
        <taxon>Xylaria</taxon>
    </lineage>
</organism>
<feature type="signal peptide" evidence="2">
    <location>
        <begin position="1"/>
        <end position="22"/>
    </location>
</feature>
<evidence type="ECO:0000256" key="1">
    <source>
        <dbReference type="SAM" id="MobiDB-lite"/>
    </source>
</evidence>
<reference evidence="3" key="1">
    <citation type="submission" date="2022-07" db="EMBL/GenBank/DDBJ databases">
        <title>Genome Sequence of Xylaria arbuscula.</title>
        <authorList>
            <person name="Buettner E."/>
        </authorList>
    </citation>
    <scope>NUCLEOTIDE SEQUENCE</scope>
    <source>
        <strain evidence="3">VT107</strain>
    </source>
</reference>
<feature type="compositionally biased region" description="Polar residues" evidence="1">
    <location>
        <begin position="30"/>
        <end position="42"/>
    </location>
</feature>
<dbReference type="PANTHER" id="PTHR31263">
    <property type="entry name" value="CELLULASE FAMILY PROTEIN (AFU_ORTHOLOGUE AFUA_5G14560)"/>
    <property type="match status" value="1"/>
</dbReference>
<feature type="region of interest" description="Disordered" evidence="1">
    <location>
        <begin position="21"/>
        <end position="43"/>
    </location>
</feature>
<dbReference type="Gene3D" id="3.20.20.80">
    <property type="entry name" value="Glycosidases"/>
    <property type="match status" value="1"/>
</dbReference>
<dbReference type="EMBL" id="JANPWZ010002294">
    <property type="protein sequence ID" value="KAJ3560188.1"/>
    <property type="molecule type" value="Genomic_DNA"/>
</dbReference>
<accession>A0A9W8N6N7</accession>